<dbReference type="AlphaFoldDB" id="A0A5B8MYE2"/>
<evidence type="ECO:0000256" key="2">
    <source>
        <dbReference type="ARBA" id="ARBA00022840"/>
    </source>
</evidence>
<keyword evidence="5" id="KW-1185">Reference proteome</keyword>
<dbReference type="GO" id="GO:0005524">
    <property type="term" value="F:ATP binding"/>
    <property type="evidence" value="ECO:0007669"/>
    <property type="project" value="UniProtKB-KW"/>
</dbReference>
<dbReference type="PROSITE" id="PS50893">
    <property type="entry name" value="ABC_TRANSPORTER_2"/>
    <property type="match status" value="1"/>
</dbReference>
<dbReference type="Gene3D" id="3.40.50.300">
    <property type="entry name" value="P-loop containing nucleotide triphosphate hydrolases"/>
    <property type="match status" value="1"/>
</dbReference>
<proteinExistence type="predicted"/>
<protein>
    <submittedName>
        <fullName evidence="4">P-loop-containing nucleoside triphosphate hydrolase</fullName>
    </submittedName>
</protein>
<dbReference type="InterPro" id="IPR003593">
    <property type="entry name" value="AAA+_ATPase"/>
</dbReference>
<keyword evidence="2" id="KW-0067">ATP-binding</keyword>
<dbReference type="OrthoDB" id="6512918at2759"/>
<evidence type="ECO:0000259" key="3">
    <source>
        <dbReference type="PROSITE" id="PS50893"/>
    </source>
</evidence>
<dbReference type="InterPro" id="IPR003439">
    <property type="entry name" value="ABC_transporter-like_ATP-bd"/>
</dbReference>
<dbReference type="EMBL" id="CP031051">
    <property type="protein sequence ID" value="QDZ25633.1"/>
    <property type="molecule type" value="Genomic_DNA"/>
</dbReference>
<keyword evidence="1" id="KW-0547">Nucleotide-binding</keyword>
<dbReference type="Pfam" id="PF00005">
    <property type="entry name" value="ABC_tran"/>
    <property type="match status" value="1"/>
</dbReference>
<keyword evidence="4" id="KW-0378">Hydrolase</keyword>
<dbReference type="SMART" id="SM00382">
    <property type="entry name" value="AAA"/>
    <property type="match status" value="1"/>
</dbReference>
<dbReference type="PANTHER" id="PTHR43158">
    <property type="entry name" value="SKFA PEPTIDE EXPORT ATP-BINDING PROTEIN SKFE"/>
    <property type="match status" value="1"/>
</dbReference>
<organism evidence="4 5">
    <name type="scientific">Chloropicon primus</name>
    <dbReference type="NCBI Taxonomy" id="1764295"/>
    <lineage>
        <taxon>Eukaryota</taxon>
        <taxon>Viridiplantae</taxon>
        <taxon>Chlorophyta</taxon>
        <taxon>Chloropicophyceae</taxon>
        <taxon>Chloropicales</taxon>
        <taxon>Chloropicaceae</taxon>
        <taxon>Chloropicon</taxon>
    </lineage>
</organism>
<dbReference type="STRING" id="1764295.A0A5B8MYE2"/>
<dbReference type="SUPFAM" id="SSF52540">
    <property type="entry name" value="P-loop containing nucleoside triphosphate hydrolases"/>
    <property type="match status" value="1"/>
</dbReference>
<evidence type="ECO:0000313" key="4">
    <source>
        <dbReference type="EMBL" id="QDZ25633.1"/>
    </source>
</evidence>
<evidence type="ECO:0000313" key="5">
    <source>
        <dbReference type="Proteomes" id="UP000316726"/>
    </source>
</evidence>
<reference evidence="4 5" key="1">
    <citation type="submission" date="2018-07" db="EMBL/GenBank/DDBJ databases">
        <title>The complete nuclear genome of the prasinophyte Chloropicon primus (CCMP1205).</title>
        <authorList>
            <person name="Pombert J.-F."/>
            <person name="Otis C."/>
            <person name="Turmel M."/>
            <person name="Lemieux C."/>
        </authorList>
    </citation>
    <scope>NUCLEOTIDE SEQUENCE [LARGE SCALE GENOMIC DNA]</scope>
    <source>
        <strain evidence="4 5">CCMP1205</strain>
    </source>
</reference>
<dbReference type="Proteomes" id="UP000316726">
    <property type="component" value="Chromosome 18"/>
</dbReference>
<gene>
    <name evidence="4" type="ORF">A3770_18p81510</name>
</gene>
<dbReference type="GO" id="GO:0016887">
    <property type="term" value="F:ATP hydrolysis activity"/>
    <property type="evidence" value="ECO:0007669"/>
    <property type="project" value="InterPro"/>
</dbReference>
<dbReference type="PANTHER" id="PTHR43158:SF2">
    <property type="entry name" value="SKFA PEPTIDE EXPORT ATP-BINDING PROTEIN SKFE"/>
    <property type="match status" value="1"/>
</dbReference>
<dbReference type="InterPro" id="IPR027417">
    <property type="entry name" value="P-loop_NTPase"/>
</dbReference>
<sequence>MNGGGGNSVVDGVVVKPSVEGVEDYAVKIESLQFKFPGREEPIISNFSLKLPHGSRCILVGENGAGKTTLLQLIAGQYMVDRNTIRILGRPAFHDTSLLCSGDMSYLGTAWRRDIAFAGYGVSLQGDFSAGQMIRGVKGVDPERREKLIKLLGIDESWRMMRVSDGQRRRVQICLGLLKPYKVLLLDEITVDLDIVGRLALLEFLEEECEQRKCTIIYATHIFDGIEPWFTHFAYLENGELKRGGEASTFTELKDRKLLHVIEDWLRKIRDERRKNKVKNPDVRSRPSATKMNLAFGNRHMAFYR</sequence>
<accession>A0A5B8MYE2</accession>
<feature type="domain" description="ABC transporter" evidence="3">
    <location>
        <begin position="27"/>
        <end position="263"/>
    </location>
</feature>
<name>A0A5B8MYE2_9CHLO</name>
<evidence type="ECO:0000256" key="1">
    <source>
        <dbReference type="ARBA" id="ARBA00022741"/>
    </source>
</evidence>